<proteinExistence type="predicted"/>
<evidence type="ECO:0000313" key="4">
    <source>
        <dbReference type="Proteomes" id="UP000292695"/>
    </source>
</evidence>
<dbReference type="Proteomes" id="UP000292695">
    <property type="component" value="Unassembled WGS sequence"/>
</dbReference>
<keyword evidence="1" id="KW-0175">Coiled coil</keyword>
<dbReference type="RefSeq" id="WP_131283710.1">
    <property type="nucleotide sequence ID" value="NZ_SJKA01000001.1"/>
</dbReference>
<keyword evidence="4" id="KW-1185">Reference proteome</keyword>
<dbReference type="SUPFAM" id="SSF143100">
    <property type="entry name" value="TTHA1013/TTHA0281-like"/>
    <property type="match status" value="1"/>
</dbReference>
<feature type="region of interest" description="Disordered" evidence="2">
    <location>
        <begin position="121"/>
        <end position="154"/>
    </location>
</feature>
<evidence type="ECO:0000256" key="1">
    <source>
        <dbReference type="SAM" id="Coils"/>
    </source>
</evidence>
<reference evidence="3 4" key="1">
    <citation type="submission" date="2019-02" db="EMBL/GenBank/DDBJ databases">
        <title>Kribbella capetownensis sp. nov. and Kribbella speibonae sp. nov., isolated from soil.</title>
        <authorList>
            <person name="Curtis S.M."/>
            <person name="Norton I."/>
            <person name="Everest G.J."/>
            <person name="Meyers P.R."/>
        </authorList>
    </citation>
    <scope>NUCLEOTIDE SEQUENCE [LARGE SCALE GENOMIC DNA]</scope>
    <source>
        <strain evidence="3 4">DSM 27082</strain>
    </source>
</reference>
<dbReference type="AlphaFoldDB" id="A0A4V6N4D3"/>
<organism evidence="3 4">
    <name type="scientific">Kribbella sindirgiensis</name>
    <dbReference type="NCBI Taxonomy" id="1124744"/>
    <lineage>
        <taxon>Bacteria</taxon>
        <taxon>Bacillati</taxon>
        <taxon>Actinomycetota</taxon>
        <taxon>Actinomycetes</taxon>
        <taxon>Propionibacteriales</taxon>
        <taxon>Kribbellaceae</taxon>
        <taxon>Kribbella</taxon>
    </lineage>
</organism>
<dbReference type="OrthoDB" id="5772641at2"/>
<dbReference type="InterPro" id="IPR035069">
    <property type="entry name" value="TTHA1013/TTHA0281-like"/>
</dbReference>
<evidence type="ECO:0000256" key="2">
    <source>
        <dbReference type="SAM" id="MobiDB-lite"/>
    </source>
</evidence>
<name>A0A4V6N4D3_9ACTN</name>
<feature type="coiled-coil region" evidence="1">
    <location>
        <begin position="69"/>
        <end position="100"/>
    </location>
</feature>
<evidence type="ECO:0000313" key="3">
    <source>
        <dbReference type="EMBL" id="TCC43072.1"/>
    </source>
</evidence>
<protein>
    <submittedName>
        <fullName evidence="3">Type II toxin-antitoxin system HicB family antitoxin</fullName>
    </submittedName>
</protein>
<sequence length="154" mass="17161">MTTYEVHVSREGDHWLADVPDLEGTQTYASNLTALDRYVREIVVLAADLPASKAADLTLHWSYDLGDQLVQQANALRAEREELAVKEKQLERETRELATKLTRDLGLSVRDAGPLLGISHQRVSQLRSSAKSGRSARSKTASRETATARRHKPD</sequence>
<gene>
    <name evidence="3" type="ORF">E0H50_00855</name>
</gene>
<feature type="compositionally biased region" description="Low complexity" evidence="2">
    <location>
        <begin position="127"/>
        <end position="139"/>
    </location>
</feature>
<comment type="caution">
    <text evidence="3">The sequence shown here is derived from an EMBL/GenBank/DDBJ whole genome shotgun (WGS) entry which is preliminary data.</text>
</comment>
<dbReference type="EMBL" id="SJKA01000001">
    <property type="protein sequence ID" value="TCC43072.1"/>
    <property type="molecule type" value="Genomic_DNA"/>
</dbReference>
<accession>A0A4V6N4D3</accession>